<dbReference type="HOGENOM" id="CLU_2552692_0_0_0"/>
<keyword evidence="2" id="KW-0560">Oxidoreductase</keyword>
<evidence type="ECO:0000259" key="5">
    <source>
        <dbReference type="Pfam" id="PF00578"/>
    </source>
</evidence>
<evidence type="ECO:0000256" key="1">
    <source>
        <dbReference type="ARBA" id="ARBA00009796"/>
    </source>
</evidence>
<keyword evidence="7" id="KW-1185">Reference proteome</keyword>
<dbReference type="GO" id="GO:0045454">
    <property type="term" value="P:cell redox homeostasis"/>
    <property type="evidence" value="ECO:0007669"/>
    <property type="project" value="TreeGrafter"/>
</dbReference>
<proteinExistence type="inferred from homology"/>
<dbReference type="AlphaFoldDB" id="A0A081BWZ0"/>
<dbReference type="eggNOG" id="COG0450">
    <property type="taxonomic scope" value="Bacteria"/>
</dbReference>
<dbReference type="GO" id="GO:0005829">
    <property type="term" value="C:cytosol"/>
    <property type="evidence" value="ECO:0007669"/>
    <property type="project" value="TreeGrafter"/>
</dbReference>
<comment type="function">
    <text evidence="3">Thiol-specific peroxidase that catalyzes the reduction of hydrogen peroxide and organic hydroperoxides to water and alcohols, respectively. Plays a role in cell protection against oxidative stress by detoxifying peroxides.</text>
</comment>
<sequence>MAEEAKVGCARPTGGPVGEQVESPIKQESEMVKKENKGMIKVGKKAPDFVAPAYFKGQFTSVKLSDYLGQWVVLCFYPGDFTFV</sequence>
<feature type="domain" description="Alkyl hydroperoxide reductase subunit C/ Thiol specific antioxidant" evidence="5">
    <location>
        <begin position="42"/>
        <end position="84"/>
    </location>
</feature>
<organism evidence="6 7">
    <name type="scientific">Vecturithrix granuli</name>
    <dbReference type="NCBI Taxonomy" id="1499967"/>
    <lineage>
        <taxon>Bacteria</taxon>
        <taxon>Candidatus Moduliflexota</taxon>
        <taxon>Candidatus Vecturitrichia</taxon>
        <taxon>Candidatus Vecturitrichales</taxon>
        <taxon>Candidatus Vecturitrichaceae</taxon>
        <taxon>Candidatus Vecturithrix</taxon>
    </lineage>
</organism>
<dbReference type="GO" id="GO:0008379">
    <property type="term" value="F:thioredoxin peroxidase activity"/>
    <property type="evidence" value="ECO:0007669"/>
    <property type="project" value="TreeGrafter"/>
</dbReference>
<dbReference type="PANTHER" id="PTHR10681">
    <property type="entry name" value="THIOREDOXIN PEROXIDASE"/>
    <property type="match status" value="1"/>
</dbReference>
<dbReference type="Pfam" id="PF00578">
    <property type="entry name" value="AhpC-TSA"/>
    <property type="match status" value="1"/>
</dbReference>
<dbReference type="InterPro" id="IPR000866">
    <property type="entry name" value="AhpC/TSA"/>
</dbReference>
<dbReference type="GO" id="GO:0042744">
    <property type="term" value="P:hydrogen peroxide catabolic process"/>
    <property type="evidence" value="ECO:0007669"/>
    <property type="project" value="TreeGrafter"/>
</dbReference>
<dbReference type="EMBL" id="DF820465">
    <property type="protein sequence ID" value="GAK56845.1"/>
    <property type="molecule type" value="Genomic_DNA"/>
</dbReference>
<dbReference type="Proteomes" id="UP000030661">
    <property type="component" value="Unassembled WGS sequence"/>
</dbReference>
<comment type="similarity">
    <text evidence="1">Belongs to the peroxiredoxin family. AhpC/Prx1 subfamily.</text>
</comment>
<dbReference type="InterPro" id="IPR050217">
    <property type="entry name" value="Peroxiredoxin"/>
</dbReference>
<accession>A0A081BWZ0</accession>
<evidence type="ECO:0000313" key="7">
    <source>
        <dbReference type="Proteomes" id="UP000030661"/>
    </source>
</evidence>
<dbReference type="InterPro" id="IPR036249">
    <property type="entry name" value="Thioredoxin-like_sf"/>
</dbReference>
<dbReference type="Gene3D" id="3.40.30.10">
    <property type="entry name" value="Glutaredoxin"/>
    <property type="match status" value="1"/>
</dbReference>
<evidence type="ECO:0000256" key="4">
    <source>
        <dbReference type="SAM" id="MobiDB-lite"/>
    </source>
</evidence>
<evidence type="ECO:0000256" key="2">
    <source>
        <dbReference type="ARBA" id="ARBA00023002"/>
    </source>
</evidence>
<evidence type="ECO:0000313" key="6">
    <source>
        <dbReference type="EMBL" id="GAK56845.1"/>
    </source>
</evidence>
<dbReference type="GO" id="GO:0033554">
    <property type="term" value="P:cellular response to stress"/>
    <property type="evidence" value="ECO:0007669"/>
    <property type="project" value="TreeGrafter"/>
</dbReference>
<protein>
    <submittedName>
        <fullName evidence="6">Peroxiredoxin-like protein</fullName>
    </submittedName>
</protein>
<dbReference type="SUPFAM" id="SSF52833">
    <property type="entry name" value="Thioredoxin-like"/>
    <property type="match status" value="1"/>
</dbReference>
<dbReference type="PANTHER" id="PTHR10681:SF128">
    <property type="entry name" value="THIOREDOXIN-DEPENDENT PEROXIDE REDUCTASE, MITOCHONDRIAL"/>
    <property type="match status" value="1"/>
</dbReference>
<feature type="region of interest" description="Disordered" evidence="4">
    <location>
        <begin position="1"/>
        <end position="21"/>
    </location>
</feature>
<reference evidence="6 7" key="1">
    <citation type="journal article" date="2015" name="PeerJ">
        <title>First genomic representation of candidate bacterial phylum KSB3 points to enhanced environmental sensing as a trigger of wastewater bulking.</title>
        <authorList>
            <person name="Sekiguchi Y."/>
            <person name="Ohashi A."/>
            <person name="Parks D.H."/>
            <person name="Yamauchi T."/>
            <person name="Tyson G.W."/>
            <person name="Hugenholtz P."/>
        </authorList>
    </citation>
    <scope>NUCLEOTIDE SEQUENCE [LARGE SCALE GENOMIC DNA]</scope>
</reference>
<dbReference type="STRING" id="1499967.U27_03809"/>
<name>A0A081BWZ0_VECG1</name>
<gene>
    <name evidence="6" type="ORF">U27_03809</name>
</gene>
<evidence type="ECO:0000256" key="3">
    <source>
        <dbReference type="ARBA" id="ARBA00037420"/>
    </source>
</evidence>
<dbReference type="GO" id="GO:0006979">
    <property type="term" value="P:response to oxidative stress"/>
    <property type="evidence" value="ECO:0007669"/>
    <property type="project" value="TreeGrafter"/>
</dbReference>